<dbReference type="Proteomes" id="UP001186974">
    <property type="component" value="Unassembled WGS sequence"/>
</dbReference>
<organism evidence="1 2">
    <name type="scientific">Coniosporium uncinatum</name>
    <dbReference type="NCBI Taxonomy" id="93489"/>
    <lineage>
        <taxon>Eukaryota</taxon>
        <taxon>Fungi</taxon>
        <taxon>Dikarya</taxon>
        <taxon>Ascomycota</taxon>
        <taxon>Pezizomycotina</taxon>
        <taxon>Dothideomycetes</taxon>
        <taxon>Dothideomycetes incertae sedis</taxon>
        <taxon>Coniosporium</taxon>
    </lineage>
</organism>
<evidence type="ECO:0000313" key="2">
    <source>
        <dbReference type="Proteomes" id="UP001186974"/>
    </source>
</evidence>
<name>A0ACC3CYC7_9PEZI</name>
<keyword evidence="2" id="KW-1185">Reference proteome</keyword>
<reference evidence="1" key="1">
    <citation type="submission" date="2024-09" db="EMBL/GenBank/DDBJ databases">
        <title>Black Yeasts Isolated from many extreme environments.</title>
        <authorList>
            <person name="Coleine C."/>
            <person name="Stajich J.E."/>
            <person name="Selbmann L."/>
        </authorList>
    </citation>
    <scope>NUCLEOTIDE SEQUENCE</scope>
    <source>
        <strain evidence="1">CCFEE 5737</strain>
    </source>
</reference>
<protein>
    <submittedName>
        <fullName evidence="1">Uncharacterized protein</fullName>
    </submittedName>
</protein>
<evidence type="ECO:0000313" key="1">
    <source>
        <dbReference type="EMBL" id="KAK3057254.1"/>
    </source>
</evidence>
<feature type="non-terminal residue" evidence="1">
    <location>
        <position position="334"/>
    </location>
</feature>
<comment type="caution">
    <text evidence="1">The sequence shown here is derived from an EMBL/GenBank/DDBJ whole genome shotgun (WGS) entry which is preliminary data.</text>
</comment>
<sequence>MSLEKDYHGFLNGPSASALAEDASIAYIPTLTNINTSMAIVKHLNAQEKQLNKKSQKILSAIESSNGLCVEIETTIEFTNGGGVYLPGLDDNFLADRIVTFPMVHIVSFDDQRKIQQIRLYWDQGSLLKATEVIGARGKNWPVRDGKDQLRLIVPGVSTQPASRPTTSGQDSEIPHAPPRAGSTSATNDPHATLSLFQNRNYDEDEQGLGVSTTASVSTRESVKPPTRDLTQLLASDQGKPAELAGVTSPESASRNGVAPKGGAGKHFSANRLFDENDQPNRPSSPEKLKTNPKKYNHFEFGDGEEASVAKKTSKNDKNLSNWDFDDFVTPEKV</sequence>
<dbReference type="EMBL" id="JAWDJW010009700">
    <property type="protein sequence ID" value="KAK3057254.1"/>
    <property type="molecule type" value="Genomic_DNA"/>
</dbReference>
<gene>
    <name evidence="1" type="ORF">LTS18_011580</name>
</gene>
<proteinExistence type="predicted"/>
<accession>A0ACC3CYC7</accession>